<sequence length="107" mass="11460">MLIPDFIARCDAFCEAHGQSRVWLSKRLFNDTFKIENLDAGATDIGVRRLAKAEVDLAALEKGAATHGAFSGKARNMAPAIVDGAENPERNVSRTDKPGSSSERAAS</sequence>
<evidence type="ECO:0000256" key="1">
    <source>
        <dbReference type="SAM" id="MobiDB-lite"/>
    </source>
</evidence>
<feature type="compositionally biased region" description="Basic and acidic residues" evidence="1">
    <location>
        <begin position="87"/>
        <end position="97"/>
    </location>
</feature>
<evidence type="ECO:0000313" key="3">
    <source>
        <dbReference type="Proteomes" id="UP000663942"/>
    </source>
</evidence>
<proteinExistence type="predicted"/>
<dbReference type="RefSeq" id="WP_207825183.1">
    <property type="nucleotide sequence ID" value="NZ_CP062006.1"/>
</dbReference>
<accession>A0ABX7SKF8</accession>
<protein>
    <submittedName>
        <fullName evidence="2">Uncharacterized protein</fullName>
    </submittedName>
</protein>
<dbReference type="Proteomes" id="UP000663942">
    <property type="component" value="Chromosome"/>
</dbReference>
<gene>
    <name evidence="2" type="ORF">IFE19_01805</name>
</gene>
<dbReference type="EMBL" id="CP062006">
    <property type="protein sequence ID" value="QTC88166.1"/>
    <property type="molecule type" value="Genomic_DNA"/>
</dbReference>
<name>A0ABX7SKF8_9CAUL</name>
<feature type="compositionally biased region" description="Polar residues" evidence="1">
    <location>
        <begin position="98"/>
        <end position="107"/>
    </location>
</feature>
<keyword evidence="3" id="KW-1185">Reference proteome</keyword>
<organism evidence="2 3">
    <name type="scientific">Brevundimonas pondensis</name>
    <dbReference type="NCBI Taxonomy" id="2774189"/>
    <lineage>
        <taxon>Bacteria</taxon>
        <taxon>Pseudomonadati</taxon>
        <taxon>Pseudomonadota</taxon>
        <taxon>Alphaproteobacteria</taxon>
        <taxon>Caulobacterales</taxon>
        <taxon>Caulobacteraceae</taxon>
        <taxon>Brevundimonas</taxon>
    </lineage>
</organism>
<reference evidence="2 3" key="1">
    <citation type="submission" date="2020-09" db="EMBL/GenBank/DDBJ databases">
        <title>Brevundimonas sp. LVF1 isolated from an oligotrophic pond in Goettingen, Germany.</title>
        <authorList>
            <person name="Friedrich I."/>
            <person name="Klassen A."/>
            <person name="Neubauer H."/>
            <person name="Schneider D."/>
            <person name="Hertel R."/>
            <person name="Daniel R."/>
        </authorList>
    </citation>
    <scope>NUCLEOTIDE SEQUENCE [LARGE SCALE GENOMIC DNA]</scope>
    <source>
        <strain evidence="2 3">LVF1</strain>
    </source>
</reference>
<feature type="region of interest" description="Disordered" evidence="1">
    <location>
        <begin position="80"/>
        <end position="107"/>
    </location>
</feature>
<evidence type="ECO:0000313" key="2">
    <source>
        <dbReference type="EMBL" id="QTC88166.1"/>
    </source>
</evidence>